<dbReference type="eggNOG" id="COG1252">
    <property type="taxonomic scope" value="Bacteria"/>
</dbReference>
<feature type="transmembrane region" description="Helical" evidence="9">
    <location>
        <begin position="371"/>
        <end position="393"/>
    </location>
</feature>
<keyword evidence="6" id="KW-0560">Oxidoreductase</keyword>
<keyword evidence="5" id="KW-0809">Transit peptide</keyword>
<dbReference type="InterPro" id="IPR045024">
    <property type="entry name" value="NDH-2"/>
</dbReference>
<keyword evidence="9" id="KW-0812">Transmembrane</keyword>
<reference evidence="12 13" key="1">
    <citation type="submission" date="2013-09" db="EMBL/GenBank/DDBJ databases">
        <authorList>
            <person name="Zeng Z."/>
            <person name="Chen C."/>
        </authorList>
    </citation>
    <scope>NUCLEOTIDE SEQUENCE [LARGE SCALE GENOMIC DNA]</scope>
    <source>
        <strain evidence="12 13">GH29-5</strain>
    </source>
</reference>
<dbReference type="Proteomes" id="UP000030121">
    <property type="component" value="Unassembled WGS sequence"/>
</dbReference>
<comment type="catalytic activity">
    <reaction evidence="8">
        <text>a quinone + NADH + H(+) = a quinol + NAD(+)</text>
        <dbReference type="Rhea" id="RHEA:46160"/>
        <dbReference type="ChEBI" id="CHEBI:15378"/>
        <dbReference type="ChEBI" id="CHEBI:24646"/>
        <dbReference type="ChEBI" id="CHEBI:57540"/>
        <dbReference type="ChEBI" id="CHEBI:57945"/>
        <dbReference type="ChEBI" id="CHEBI:132124"/>
        <dbReference type="EC" id="1.6.5.9"/>
    </reaction>
</comment>
<proteinExistence type="inferred from homology"/>
<keyword evidence="9" id="KW-1133">Transmembrane helix</keyword>
<evidence type="ECO:0000256" key="2">
    <source>
        <dbReference type="ARBA" id="ARBA00012637"/>
    </source>
</evidence>
<dbReference type="PRINTS" id="PR00368">
    <property type="entry name" value="FADPNR"/>
</dbReference>
<dbReference type="RefSeq" id="WP_026980827.1">
    <property type="nucleotide sequence ID" value="NZ_AUCZ01000015.1"/>
</dbReference>
<feature type="domain" description="External alternative NADH-ubiquinone oxidoreductase-like C-terminal" evidence="11">
    <location>
        <begin position="353"/>
        <end position="408"/>
    </location>
</feature>
<evidence type="ECO:0000256" key="8">
    <source>
        <dbReference type="ARBA" id="ARBA00047599"/>
    </source>
</evidence>
<gene>
    <name evidence="12" type="ORF">Q764_12670</name>
</gene>
<dbReference type="Pfam" id="PF22366">
    <property type="entry name" value="NDH2_C"/>
    <property type="match status" value="1"/>
</dbReference>
<dbReference type="SUPFAM" id="SSF51905">
    <property type="entry name" value="FAD/NAD(P)-binding domain"/>
    <property type="match status" value="1"/>
</dbReference>
<dbReference type="OrthoDB" id="9781621at2"/>
<dbReference type="EMBL" id="JRLW01000018">
    <property type="protein sequence ID" value="KGO87712.1"/>
    <property type="molecule type" value="Genomic_DNA"/>
</dbReference>
<comment type="caution">
    <text evidence="12">The sequence shown here is derived from an EMBL/GenBank/DDBJ whole genome shotgun (WGS) entry which is preliminary data.</text>
</comment>
<evidence type="ECO:0000256" key="9">
    <source>
        <dbReference type="SAM" id="Phobius"/>
    </source>
</evidence>
<comment type="similarity">
    <text evidence="1">Belongs to the NADH dehydrogenase family.</text>
</comment>
<keyword evidence="3" id="KW-0285">Flavoprotein</keyword>
<dbReference type="PANTHER" id="PTHR43706:SF47">
    <property type="entry name" value="EXTERNAL NADH-UBIQUINONE OXIDOREDUCTASE 1, MITOCHONDRIAL-RELATED"/>
    <property type="match status" value="1"/>
</dbReference>
<evidence type="ECO:0000256" key="4">
    <source>
        <dbReference type="ARBA" id="ARBA00022827"/>
    </source>
</evidence>
<evidence type="ECO:0000256" key="5">
    <source>
        <dbReference type="ARBA" id="ARBA00022946"/>
    </source>
</evidence>
<dbReference type="AlphaFoldDB" id="A0A0A2M505"/>
<dbReference type="Pfam" id="PF07992">
    <property type="entry name" value="Pyr_redox_2"/>
    <property type="match status" value="1"/>
</dbReference>
<feature type="domain" description="FAD/NAD(P)-binding" evidence="10">
    <location>
        <begin position="10"/>
        <end position="329"/>
    </location>
</feature>
<evidence type="ECO:0000313" key="12">
    <source>
        <dbReference type="EMBL" id="KGO87712.1"/>
    </source>
</evidence>
<keyword evidence="7" id="KW-0520">NAD</keyword>
<dbReference type="STRING" id="1121899.GCA_000430025_02523"/>
<dbReference type="EC" id="1.6.5.9" evidence="2"/>
<dbReference type="InterPro" id="IPR023753">
    <property type="entry name" value="FAD/NAD-binding_dom"/>
</dbReference>
<accession>A0A0A2M505</accession>
<evidence type="ECO:0000256" key="6">
    <source>
        <dbReference type="ARBA" id="ARBA00023002"/>
    </source>
</evidence>
<evidence type="ECO:0000313" key="13">
    <source>
        <dbReference type="Proteomes" id="UP000030121"/>
    </source>
</evidence>
<keyword evidence="9" id="KW-0472">Membrane</keyword>
<evidence type="ECO:0000256" key="1">
    <source>
        <dbReference type="ARBA" id="ARBA00005272"/>
    </source>
</evidence>
<evidence type="ECO:0000256" key="3">
    <source>
        <dbReference type="ARBA" id="ARBA00022630"/>
    </source>
</evidence>
<dbReference type="Gene3D" id="3.50.50.100">
    <property type="match status" value="1"/>
</dbReference>
<name>A0A0A2M505_9FLAO</name>
<evidence type="ECO:0000256" key="7">
    <source>
        <dbReference type="ARBA" id="ARBA00023027"/>
    </source>
</evidence>
<keyword evidence="4" id="KW-0274">FAD</keyword>
<dbReference type="GO" id="GO:0050136">
    <property type="term" value="F:NADH dehydrogenase (quinone) (non-electrogenic) activity"/>
    <property type="evidence" value="ECO:0007669"/>
    <property type="project" value="UniProtKB-EC"/>
</dbReference>
<dbReference type="InterPro" id="IPR054585">
    <property type="entry name" value="NDH2-like_C"/>
</dbReference>
<evidence type="ECO:0000259" key="10">
    <source>
        <dbReference type="Pfam" id="PF07992"/>
    </source>
</evidence>
<protein>
    <recommendedName>
        <fullName evidence="2">NADH:ubiquinone reductase (non-electrogenic)</fullName>
        <ecNumber evidence="2">1.6.5.9</ecNumber>
    </recommendedName>
</protein>
<organism evidence="12 13">
    <name type="scientific">Flavobacterium suncheonense GH29-5 = DSM 17707</name>
    <dbReference type="NCBI Taxonomy" id="1121899"/>
    <lineage>
        <taxon>Bacteria</taxon>
        <taxon>Pseudomonadati</taxon>
        <taxon>Bacteroidota</taxon>
        <taxon>Flavobacteriia</taxon>
        <taxon>Flavobacteriales</taxon>
        <taxon>Flavobacteriaceae</taxon>
        <taxon>Flavobacterium</taxon>
    </lineage>
</organism>
<dbReference type="PANTHER" id="PTHR43706">
    <property type="entry name" value="NADH DEHYDROGENASE"/>
    <property type="match status" value="1"/>
</dbReference>
<dbReference type="PRINTS" id="PR00411">
    <property type="entry name" value="PNDRDTASEI"/>
</dbReference>
<sequence length="434" mass="48660">MNIPRSSFPRIVIIGGGFAGISLAKKLKNKNVQVVLLDKHNYHTFQPLLYQVATGGLEAGSIAYPIRKVVQEYQDFYFRLANVKEIDTVHQKVLADIGDLHYDYLVIATGSKTNYFGNKDIENYSMAMKTIPQSLNIRSLILENFEQATLTNDIAERDALMNFVIVGGGPTGVELAGALAEMKKAILPKDYPDLDIRKMGIHLVQGSDRLLDAMSPKSSESAEKFLHSLGVSIWKNVRVTNYDGRTVTTGSDLTFETATVIWAAGVKGAAINGIQAEALIPRADRFKVNEYNQVLGYDNIFAVGDVASMISEKYPYGHPMMAQPAIQQGNLLAENLVKKIKNKPMKAFEYNDKGSMATIGRNKAVVDLPKMHFHGVFAWFVWMFVHLFSLIGFKNKAVVLMNWVYNYIKFDREGRLIIRPYKKKNIQSFTTDEI</sequence>
<dbReference type="InterPro" id="IPR036188">
    <property type="entry name" value="FAD/NAD-bd_sf"/>
</dbReference>
<evidence type="ECO:0000259" key="11">
    <source>
        <dbReference type="Pfam" id="PF22366"/>
    </source>
</evidence>
<keyword evidence="13" id="KW-1185">Reference proteome</keyword>